<protein>
    <submittedName>
        <fullName evidence="4">FGE-sulfatase domain-containing protein</fullName>
    </submittedName>
</protein>
<dbReference type="PANTHER" id="PTHR23150:SF19">
    <property type="entry name" value="FORMYLGLYCINE-GENERATING ENZYME"/>
    <property type="match status" value="1"/>
</dbReference>
<dbReference type="EMBL" id="OX336137">
    <property type="protein sequence ID" value="CAI2717818.1"/>
    <property type="molecule type" value="Genomic_DNA"/>
</dbReference>
<organism evidence="4 5">
    <name type="scientific">Nitrospina watsonii</name>
    <dbReference type="NCBI Taxonomy" id="1323948"/>
    <lineage>
        <taxon>Bacteria</taxon>
        <taxon>Pseudomonadati</taxon>
        <taxon>Nitrospinota/Tectimicrobiota group</taxon>
        <taxon>Nitrospinota</taxon>
        <taxon>Nitrospinia</taxon>
        <taxon>Nitrospinales</taxon>
        <taxon>Nitrospinaceae</taxon>
        <taxon>Nitrospina</taxon>
    </lineage>
</organism>
<dbReference type="Proteomes" id="UP001157733">
    <property type="component" value="Chromosome"/>
</dbReference>
<feature type="signal peptide" evidence="2">
    <location>
        <begin position="1"/>
        <end position="20"/>
    </location>
</feature>
<dbReference type="RefSeq" id="WP_282010737.1">
    <property type="nucleotide sequence ID" value="NZ_OX336137.1"/>
</dbReference>
<evidence type="ECO:0000313" key="4">
    <source>
        <dbReference type="EMBL" id="CAI2717818.1"/>
    </source>
</evidence>
<dbReference type="InterPro" id="IPR036280">
    <property type="entry name" value="Multihaem_cyt_sf"/>
</dbReference>
<dbReference type="InterPro" id="IPR005532">
    <property type="entry name" value="SUMF_dom"/>
</dbReference>
<feature type="domain" description="Sulfatase-modifying factor enzyme-like" evidence="3">
    <location>
        <begin position="128"/>
        <end position="348"/>
    </location>
</feature>
<dbReference type="PANTHER" id="PTHR23150">
    <property type="entry name" value="SULFATASE MODIFYING FACTOR 1, 2"/>
    <property type="match status" value="1"/>
</dbReference>
<dbReference type="Gene3D" id="3.90.1580.10">
    <property type="entry name" value="paralog of FGE (formylglycine-generating enzyme)"/>
    <property type="match status" value="1"/>
</dbReference>
<feature type="compositionally biased region" description="Polar residues" evidence="1">
    <location>
        <begin position="109"/>
        <end position="120"/>
    </location>
</feature>
<dbReference type="SUPFAM" id="SSF56436">
    <property type="entry name" value="C-type lectin-like"/>
    <property type="match status" value="1"/>
</dbReference>
<evidence type="ECO:0000259" key="3">
    <source>
        <dbReference type="Pfam" id="PF03781"/>
    </source>
</evidence>
<sequence length="362" mass="39860">MIRHWLQHFMGAACVFAVIAASATPAAAFKHFKDHTTSAATCQTACHQPENILRARTDKTGKAECRACHTGGNAMAKHNPFLAPGGDLQAEDFAPNRRVRSDRGPVQTGKASGTKTQKTAASPGKAIPGMVSIPAGEFVMGSNDRWDDESPEHIALTEAFYIDLYEVTNAKYKEFVEATGHEAPFHWPNGNLPKGKEDHPVIYVNWPDADAYCKWKDKRLPTEQEWEKAARGPDGNIYPWGNVWVLTKSNNPYKGSTGTEPVGSYPDGRSVYGLFDMSGNVWEWVDSHYLPHPGNPIPKVEYGREKRILKGGSWFDCLSYGCGLSAPTFNRAFFNPEVRNNSFGFRCALSAQPHKAAQSGSP</sequence>
<gene>
    <name evidence="4" type="ORF">NSPWAT_0959</name>
</gene>
<evidence type="ECO:0000313" key="5">
    <source>
        <dbReference type="Proteomes" id="UP001157733"/>
    </source>
</evidence>
<name>A0ABN8W064_9BACT</name>
<feature type="chain" id="PRO_5047359355" evidence="2">
    <location>
        <begin position="21"/>
        <end position="362"/>
    </location>
</feature>
<reference evidence="4 5" key="1">
    <citation type="submission" date="2022-09" db="EMBL/GenBank/DDBJ databases">
        <authorList>
            <person name="Kop L."/>
        </authorList>
    </citation>
    <scope>NUCLEOTIDE SEQUENCE [LARGE SCALE GENOMIC DNA]</scope>
    <source>
        <strain evidence="4 5">347</strain>
    </source>
</reference>
<evidence type="ECO:0000256" key="2">
    <source>
        <dbReference type="SAM" id="SignalP"/>
    </source>
</evidence>
<dbReference type="InterPro" id="IPR016187">
    <property type="entry name" value="CTDL_fold"/>
</dbReference>
<dbReference type="Pfam" id="PF03781">
    <property type="entry name" value="FGE-sulfatase"/>
    <property type="match status" value="1"/>
</dbReference>
<keyword evidence="5" id="KW-1185">Reference proteome</keyword>
<dbReference type="InterPro" id="IPR042095">
    <property type="entry name" value="SUMF_sf"/>
</dbReference>
<keyword evidence="2" id="KW-0732">Signal</keyword>
<accession>A0ABN8W064</accession>
<dbReference type="SUPFAM" id="SSF48695">
    <property type="entry name" value="Multiheme cytochromes"/>
    <property type="match status" value="1"/>
</dbReference>
<dbReference type="InterPro" id="IPR051043">
    <property type="entry name" value="Sulfatase_Mod_Factor_Kinase"/>
</dbReference>
<proteinExistence type="predicted"/>
<feature type="region of interest" description="Disordered" evidence="1">
    <location>
        <begin position="96"/>
        <end position="128"/>
    </location>
</feature>
<evidence type="ECO:0000256" key="1">
    <source>
        <dbReference type="SAM" id="MobiDB-lite"/>
    </source>
</evidence>